<reference evidence="2 4" key="1">
    <citation type="journal article" date="2016" name="Front. Microbiol.">
        <title>Genome Sequence of the Piezophilic, Mesophilic Sulfate-Reducing Bacterium Desulfovibrio indicus J2T.</title>
        <authorList>
            <person name="Cao J."/>
            <person name="Maignien L."/>
            <person name="Shao Z."/>
            <person name="Alain K."/>
            <person name="Jebbar M."/>
        </authorList>
    </citation>
    <scope>NUCLEOTIDE SEQUENCE [LARGE SCALE GENOMIC DNA]</scope>
    <source>
        <strain evidence="2 4">J2</strain>
    </source>
</reference>
<name>A0A126QM49_9BACT</name>
<accession>A0A126QM49</accession>
<evidence type="ECO:0000313" key="4">
    <source>
        <dbReference type="Proteomes" id="UP000055611"/>
    </source>
</evidence>
<evidence type="ECO:0000313" key="2">
    <source>
        <dbReference type="EMBL" id="AMK10889.1"/>
    </source>
</evidence>
<evidence type="ECO:0000256" key="1">
    <source>
        <dbReference type="SAM" id="MobiDB-lite"/>
    </source>
</evidence>
<reference evidence="3 5" key="2">
    <citation type="submission" date="2019-03" db="EMBL/GenBank/DDBJ databases">
        <title>Genomic Encyclopedia of Type Strains, Phase IV (KMG-IV): sequencing the most valuable type-strain genomes for metagenomic binning, comparative biology and taxonomic classification.</title>
        <authorList>
            <person name="Goeker M."/>
        </authorList>
    </citation>
    <scope>NUCLEOTIDE SEQUENCE [LARGE SCALE GENOMIC DNA]</scope>
    <source>
        <strain evidence="3 5">DSM 101483</strain>
    </source>
</reference>
<dbReference type="EMBL" id="SOBK01000001">
    <property type="protein sequence ID" value="TDT91882.1"/>
    <property type="molecule type" value="Genomic_DNA"/>
</dbReference>
<organism evidence="3 5">
    <name type="scientific">Pseudodesulfovibrio indicus</name>
    <dbReference type="NCBI Taxonomy" id="1716143"/>
    <lineage>
        <taxon>Bacteria</taxon>
        <taxon>Pseudomonadati</taxon>
        <taxon>Thermodesulfobacteriota</taxon>
        <taxon>Desulfovibrionia</taxon>
        <taxon>Desulfovibrionales</taxon>
        <taxon>Desulfovibrionaceae</taxon>
    </lineage>
</organism>
<dbReference type="AlphaFoldDB" id="A0A126QM49"/>
<dbReference type="KEGG" id="dej:AWY79_07095"/>
<evidence type="ECO:0000313" key="3">
    <source>
        <dbReference type="EMBL" id="TDT91882.1"/>
    </source>
</evidence>
<proteinExistence type="predicted"/>
<feature type="region of interest" description="Disordered" evidence="1">
    <location>
        <begin position="110"/>
        <end position="129"/>
    </location>
</feature>
<protein>
    <submittedName>
        <fullName evidence="3">Uncharacterized protein</fullName>
    </submittedName>
</protein>
<keyword evidence="4" id="KW-1185">Reference proteome</keyword>
<dbReference type="Proteomes" id="UP000055611">
    <property type="component" value="Chromosome"/>
</dbReference>
<gene>
    <name evidence="2" type="ORF">AWY79_07095</name>
    <name evidence="3" type="ORF">EDC59_101285</name>
</gene>
<evidence type="ECO:0000313" key="5">
    <source>
        <dbReference type="Proteomes" id="UP000295506"/>
    </source>
</evidence>
<sequence>MLTATLGFGVSGGQKVLLTCWPTGAGELPDGGFDVDAWEEAQVQLCMVPGADPKTAWRAAHRRMREVARQMGGLEWLDICGVDGEPCPLPDRKTTDPFVGVPQLIMSDNGSAFTSGSLREGTPSREALK</sequence>
<dbReference type="Proteomes" id="UP000295506">
    <property type="component" value="Unassembled WGS sequence"/>
</dbReference>
<dbReference type="EMBL" id="CP014206">
    <property type="protein sequence ID" value="AMK10889.1"/>
    <property type="molecule type" value="Genomic_DNA"/>
</dbReference>